<name>A0A6A6HWR3_9PLEO</name>
<dbReference type="EMBL" id="ML987207">
    <property type="protein sequence ID" value="KAF2242645.1"/>
    <property type="molecule type" value="Genomic_DNA"/>
</dbReference>
<accession>A0A6A6HWR3</accession>
<dbReference type="AlphaFoldDB" id="A0A6A6HWR3"/>
<dbReference type="RefSeq" id="XP_033677649.1">
    <property type="nucleotide sequence ID" value="XM_033824278.1"/>
</dbReference>
<gene>
    <name evidence="1" type="ORF">BU26DRAFT_438139</name>
</gene>
<keyword evidence="2" id="KW-1185">Reference proteome</keyword>
<evidence type="ECO:0000313" key="2">
    <source>
        <dbReference type="Proteomes" id="UP000800094"/>
    </source>
</evidence>
<dbReference type="GeneID" id="54577608"/>
<evidence type="ECO:0000313" key="1">
    <source>
        <dbReference type="EMBL" id="KAF2242645.1"/>
    </source>
</evidence>
<dbReference type="OrthoDB" id="3927820at2759"/>
<protein>
    <submittedName>
        <fullName evidence="1">Uncharacterized protein</fullName>
    </submittedName>
</protein>
<reference evidence="1" key="1">
    <citation type="journal article" date="2020" name="Stud. Mycol.">
        <title>101 Dothideomycetes genomes: a test case for predicting lifestyles and emergence of pathogens.</title>
        <authorList>
            <person name="Haridas S."/>
            <person name="Albert R."/>
            <person name="Binder M."/>
            <person name="Bloem J."/>
            <person name="Labutti K."/>
            <person name="Salamov A."/>
            <person name="Andreopoulos B."/>
            <person name="Baker S."/>
            <person name="Barry K."/>
            <person name="Bills G."/>
            <person name="Bluhm B."/>
            <person name="Cannon C."/>
            <person name="Castanera R."/>
            <person name="Culley D."/>
            <person name="Daum C."/>
            <person name="Ezra D."/>
            <person name="Gonzalez J."/>
            <person name="Henrissat B."/>
            <person name="Kuo A."/>
            <person name="Liang C."/>
            <person name="Lipzen A."/>
            <person name="Lutzoni F."/>
            <person name="Magnuson J."/>
            <person name="Mondo S."/>
            <person name="Nolan M."/>
            <person name="Ohm R."/>
            <person name="Pangilinan J."/>
            <person name="Park H.-J."/>
            <person name="Ramirez L."/>
            <person name="Alfaro M."/>
            <person name="Sun H."/>
            <person name="Tritt A."/>
            <person name="Yoshinaga Y."/>
            <person name="Zwiers L.-H."/>
            <person name="Turgeon B."/>
            <person name="Goodwin S."/>
            <person name="Spatafora J."/>
            <person name="Crous P."/>
            <person name="Grigoriev I."/>
        </authorList>
    </citation>
    <scope>NUCLEOTIDE SEQUENCE</scope>
    <source>
        <strain evidence="1">CBS 122368</strain>
    </source>
</reference>
<proteinExistence type="predicted"/>
<dbReference type="Proteomes" id="UP000800094">
    <property type="component" value="Unassembled WGS sequence"/>
</dbReference>
<organism evidence="1 2">
    <name type="scientific">Trematosphaeria pertusa</name>
    <dbReference type="NCBI Taxonomy" id="390896"/>
    <lineage>
        <taxon>Eukaryota</taxon>
        <taxon>Fungi</taxon>
        <taxon>Dikarya</taxon>
        <taxon>Ascomycota</taxon>
        <taxon>Pezizomycotina</taxon>
        <taxon>Dothideomycetes</taxon>
        <taxon>Pleosporomycetidae</taxon>
        <taxon>Pleosporales</taxon>
        <taxon>Massarineae</taxon>
        <taxon>Trematosphaeriaceae</taxon>
        <taxon>Trematosphaeria</taxon>
    </lineage>
</organism>
<sequence>MLRDASSLLSVSQAPYKDFTMPSEERNRYWNKETAKVNAGLDFGGSREDGKEARQTIGAWCSNNPVVNIDFSSFHVPSAAPGTKPSTEELVQRLLNPPAHAFVHGVLSIQWVITVAGTENFCFRASDERFVLSQTSALRREGHALGMRTAYLEWLCGDDLGSSAAEQGMFLTPAFFTKEM</sequence>